<accession>Q0RGS9</accession>
<sequence length="116" mass="12637">MPHQAAQIGATAGSDMYHLEDISPREKVSTAADGTPRPWDPEQRRVTKITGVGAIVHPDSHTRPITLCIQFYSTAAAGPPRRIKSFLVYGVDPYDPRKFGKLSVFASCALVVESTK</sequence>
<keyword evidence="3" id="KW-1185">Reference proteome</keyword>
<feature type="compositionally biased region" description="Basic and acidic residues" evidence="1">
    <location>
        <begin position="17"/>
        <end position="28"/>
    </location>
</feature>
<dbReference type="AlphaFoldDB" id="Q0RGS9"/>
<proteinExistence type="predicted"/>
<reference evidence="2 3" key="1">
    <citation type="journal article" date="2007" name="Genome Res.">
        <title>Genome characteristics of facultatively symbiotic Frankia sp. strains reflect host range and host plant biogeography.</title>
        <authorList>
            <person name="Normand P."/>
            <person name="Lapierre P."/>
            <person name="Tisa L.S."/>
            <person name="Gogarten J.P."/>
            <person name="Alloisio N."/>
            <person name="Bagnarol E."/>
            <person name="Bassi C.A."/>
            <person name="Berry A.M."/>
            <person name="Bickhart D.M."/>
            <person name="Choisne N."/>
            <person name="Couloux A."/>
            <person name="Cournoyer B."/>
            <person name="Cruveiller S."/>
            <person name="Daubin V."/>
            <person name="Demange N."/>
            <person name="Francino M.P."/>
            <person name="Goltsman E."/>
            <person name="Huang Y."/>
            <person name="Kopp O.R."/>
            <person name="Labarre L."/>
            <person name="Lapidus A."/>
            <person name="Lavire C."/>
            <person name="Marechal J."/>
            <person name="Martinez M."/>
            <person name="Mastronunzio J.E."/>
            <person name="Mullin B.C."/>
            <person name="Niemann J."/>
            <person name="Pujic P."/>
            <person name="Rawnsley T."/>
            <person name="Rouy Z."/>
            <person name="Schenowitz C."/>
            <person name="Sellstedt A."/>
            <person name="Tavares F."/>
            <person name="Tomkins J.P."/>
            <person name="Vallenet D."/>
            <person name="Valverde C."/>
            <person name="Wall L.G."/>
            <person name="Wang Y."/>
            <person name="Medigue C."/>
            <person name="Benson D.R."/>
        </authorList>
    </citation>
    <scope>NUCLEOTIDE SEQUENCE [LARGE SCALE GENOMIC DNA]</scope>
    <source>
        <strain evidence="3">DSM 45986 / CECT 9034 / ACN14a</strain>
    </source>
</reference>
<organism evidence="2 3">
    <name type="scientific">Frankia alni (strain DSM 45986 / CECT 9034 / ACN14a)</name>
    <dbReference type="NCBI Taxonomy" id="326424"/>
    <lineage>
        <taxon>Bacteria</taxon>
        <taxon>Bacillati</taxon>
        <taxon>Actinomycetota</taxon>
        <taxon>Actinomycetes</taxon>
        <taxon>Frankiales</taxon>
        <taxon>Frankiaceae</taxon>
        <taxon>Frankia</taxon>
    </lineage>
</organism>
<evidence type="ECO:0000313" key="2">
    <source>
        <dbReference type="EMBL" id="CAJ63307.1"/>
    </source>
</evidence>
<evidence type="ECO:0000256" key="1">
    <source>
        <dbReference type="SAM" id="MobiDB-lite"/>
    </source>
</evidence>
<dbReference type="EMBL" id="CT573213">
    <property type="protein sequence ID" value="CAJ63307.1"/>
    <property type="molecule type" value="Genomic_DNA"/>
</dbReference>
<name>Q0RGS9_FRAAA</name>
<dbReference type="KEGG" id="fal:FRAAL4665"/>
<evidence type="ECO:0000313" key="3">
    <source>
        <dbReference type="Proteomes" id="UP000000657"/>
    </source>
</evidence>
<gene>
    <name evidence="2" type="ordered locus">FRAAL4665</name>
</gene>
<feature type="region of interest" description="Disordered" evidence="1">
    <location>
        <begin position="1"/>
        <end position="42"/>
    </location>
</feature>
<dbReference type="STRING" id="326424.FRAAL4665"/>
<protein>
    <submittedName>
        <fullName evidence="2">Uncharacterized protein</fullName>
    </submittedName>
</protein>
<dbReference type="HOGENOM" id="CLU_2093235_0_0_11"/>
<dbReference type="Proteomes" id="UP000000657">
    <property type="component" value="Chromosome"/>
</dbReference>